<sequence>MIGDVAAAHEESISGVCVAGGKRRVTVVHHNAPCRRRERKTRTNPLPLLRCVTAALRRLPSPQTVELSLSLSLTSSFLDSAPIFQVFDSDGDFLRNGGTYMLSPPNGGGGILAAAIKQGSDQDCSLGVIQHESYTGWPVTISALVRPTFISTSFQLLLSFAYIPPNVCTKNSDWIIKSSNDFEGNRAAVMLGDDKNPVGSLFFIKSYDSSKNYYKLVVCGGRGDEHCRNIGVDKDENGYKRLVVTEGEPLVLQFDKVNKGNFAFESNLSMVV</sequence>
<gene>
    <name evidence="5" type="ORF">G2W53_034306</name>
</gene>
<reference evidence="5" key="1">
    <citation type="submission" date="2020-09" db="EMBL/GenBank/DDBJ databases">
        <title>Genome-Enabled Discovery of Anthraquinone Biosynthesis in Senna tora.</title>
        <authorList>
            <person name="Kang S.-H."/>
            <person name="Pandey R.P."/>
            <person name="Lee C.-M."/>
            <person name="Sim J.-S."/>
            <person name="Jeong J.-T."/>
            <person name="Choi B.-S."/>
            <person name="Jung M."/>
            <person name="Ginzburg D."/>
            <person name="Zhao K."/>
            <person name="Won S.Y."/>
            <person name="Oh T.-J."/>
            <person name="Yu Y."/>
            <person name="Kim N.-H."/>
            <person name="Lee O.R."/>
            <person name="Lee T.-H."/>
            <person name="Bashyal P."/>
            <person name="Kim T.-S."/>
            <person name="Lee W.-H."/>
            <person name="Kawkins C."/>
            <person name="Kim C.-K."/>
            <person name="Kim J.S."/>
            <person name="Ahn B.O."/>
            <person name="Rhee S.Y."/>
            <person name="Sohng J.K."/>
        </authorList>
    </citation>
    <scope>NUCLEOTIDE SEQUENCE</scope>
    <source>
        <tissue evidence="5">Leaf</tissue>
    </source>
</reference>
<evidence type="ECO:0000256" key="4">
    <source>
        <dbReference type="ARBA" id="ARBA00023157"/>
    </source>
</evidence>
<evidence type="ECO:0000313" key="5">
    <source>
        <dbReference type="EMBL" id="KAF7813330.1"/>
    </source>
</evidence>
<dbReference type="PANTHER" id="PTHR33107">
    <property type="entry name" value="KUNITZ TRYPSIN INHIBITOR 2"/>
    <property type="match status" value="1"/>
</dbReference>
<name>A0A834T297_9FABA</name>
<dbReference type="SMART" id="SM00452">
    <property type="entry name" value="STI"/>
    <property type="match status" value="1"/>
</dbReference>
<evidence type="ECO:0000256" key="1">
    <source>
        <dbReference type="ARBA" id="ARBA00005440"/>
    </source>
</evidence>
<dbReference type="OrthoDB" id="1427250at2759"/>
<comment type="similarity">
    <text evidence="1">Belongs to the protease inhibitor I3 (leguminous Kunitz-type inhibitor) family.</text>
</comment>
<proteinExistence type="inferred from homology"/>
<dbReference type="GO" id="GO:0004867">
    <property type="term" value="F:serine-type endopeptidase inhibitor activity"/>
    <property type="evidence" value="ECO:0007669"/>
    <property type="project" value="UniProtKB-KW"/>
</dbReference>
<dbReference type="PANTHER" id="PTHR33107:SF81">
    <property type="entry name" value="TRYPSIN INHIBITOR A"/>
    <property type="match status" value="1"/>
</dbReference>
<dbReference type="CDD" id="cd23379">
    <property type="entry name" value="beta-trefoil_STI_COTI"/>
    <property type="match status" value="1"/>
</dbReference>
<dbReference type="InterPro" id="IPR002160">
    <property type="entry name" value="Prot_inh_Kunz-lg"/>
</dbReference>
<accession>A0A834T297</accession>
<protein>
    <submittedName>
        <fullName evidence="5">Trypsin inhibitor B-like</fullName>
    </submittedName>
</protein>
<dbReference type="AlphaFoldDB" id="A0A834T297"/>
<dbReference type="EMBL" id="JAAIUW010000010">
    <property type="protein sequence ID" value="KAF7813330.1"/>
    <property type="molecule type" value="Genomic_DNA"/>
</dbReference>
<dbReference type="PROSITE" id="PS00283">
    <property type="entry name" value="SOYBEAN_KUNITZ"/>
    <property type="match status" value="1"/>
</dbReference>
<keyword evidence="2" id="KW-0646">Protease inhibitor</keyword>
<evidence type="ECO:0000256" key="3">
    <source>
        <dbReference type="ARBA" id="ARBA00022900"/>
    </source>
</evidence>
<keyword evidence="6" id="KW-1185">Reference proteome</keyword>
<keyword evidence="3" id="KW-0722">Serine protease inhibitor</keyword>
<dbReference type="Pfam" id="PF00197">
    <property type="entry name" value="Kunitz_legume"/>
    <property type="match status" value="1"/>
</dbReference>
<evidence type="ECO:0000256" key="2">
    <source>
        <dbReference type="ARBA" id="ARBA00022690"/>
    </source>
</evidence>
<dbReference type="SUPFAM" id="SSF50386">
    <property type="entry name" value="STI-like"/>
    <property type="match status" value="1"/>
</dbReference>
<dbReference type="PRINTS" id="PR00291">
    <property type="entry name" value="KUNITZINHBTR"/>
</dbReference>
<comment type="caution">
    <text evidence="5">The sequence shown here is derived from an EMBL/GenBank/DDBJ whole genome shotgun (WGS) entry which is preliminary data.</text>
</comment>
<dbReference type="Proteomes" id="UP000634136">
    <property type="component" value="Unassembled WGS sequence"/>
</dbReference>
<dbReference type="Gene3D" id="2.80.10.50">
    <property type="match status" value="1"/>
</dbReference>
<dbReference type="InterPro" id="IPR011065">
    <property type="entry name" value="Kunitz_inhibitor_STI-like_sf"/>
</dbReference>
<keyword evidence="4" id="KW-1015">Disulfide bond</keyword>
<organism evidence="5 6">
    <name type="scientific">Senna tora</name>
    <dbReference type="NCBI Taxonomy" id="362788"/>
    <lineage>
        <taxon>Eukaryota</taxon>
        <taxon>Viridiplantae</taxon>
        <taxon>Streptophyta</taxon>
        <taxon>Embryophyta</taxon>
        <taxon>Tracheophyta</taxon>
        <taxon>Spermatophyta</taxon>
        <taxon>Magnoliopsida</taxon>
        <taxon>eudicotyledons</taxon>
        <taxon>Gunneridae</taxon>
        <taxon>Pentapetalae</taxon>
        <taxon>rosids</taxon>
        <taxon>fabids</taxon>
        <taxon>Fabales</taxon>
        <taxon>Fabaceae</taxon>
        <taxon>Caesalpinioideae</taxon>
        <taxon>Cassia clade</taxon>
        <taxon>Senna</taxon>
    </lineage>
</organism>
<evidence type="ECO:0000313" key="6">
    <source>
        <dbReference type="Proteomes" id="UP000634136"/>
    </source>
</evidence>